<dbReference type="eggNOG" id="ENOG50331NW">
    <property type="taxonomic scope" value="Bacteria"/>
</dbReference>
<comment type="caution">
    <text evidence="1">The sequence shown here is derived from an EMBL/GenBank/DDBJ whole genome shotgun (WGS) entry which is preliminary data.</text>
</comment>
<dbReference type="AlphaFoldDB" id="U1MZ62"/>
<evidence type="ECO:0000313" key="1">
    <source>
        <dbReference type="EMBL" id="ERG67116.1"/>
    </source>
</evidence>
<organism evidence="1 2">
    <name type="scientific">Exiguobacterium chiriqhucha RW-2</name>
    <dbReference type="NCBI Taxonomy" id="1345023"/>
    <lineage>
        <taxon>Bacteria</taxon>
        <taxon>Bacillati</taxon>
        <taxon>Bacillota</taxon>
        <taxon>Bacilli</taxon>
        <taxon>Bacillales</taxon>
        <taxon>Bacillales Family XII. Incertae Sedis</taxon>
        <taxon>Exiguobacterium</taxon>
    </lineage>
</organism>
<gene>
    <name evidence="1" type="ORF">M467_07500</name>
</gene>
<reference evidence="1 2" key="1">
    <citation type="journal article" date="2013" name="Genome Announc.">
        <title>Draft Genome Sequence of Exiguobacterium pavilionensis Strain RW-2, with Wide Thermal, Salinity, and pH Tolerance, Isolated from Modern Freshwater Microbialites.</title>
        <authorList>
            <person name="White R.A.III."/>
            <person name="Grassa C.J."/>
            <person name="Suttle C.A."/>
        </authorList>
    </citation>
    <scope>NUCLEOTIDE SEQUENCE [LARGE SCALE GENOMIC DNA]</scope>
    <source>
        <strain evidence="1 2">RW-2</strain>
    </source>
</reference>
<sequence>MNIRSGGYLLIERTKRAAYMDAQLIPESVQSASACICEQHPTLDVLWGTSKERKKAYRERLRLSEEAFFKLTEWVEIHQESGDLGYPQTFQTVELAKRLRNRFFSHIELDIIELGLPESYVADFLAEGDEGESLERYGVERLLRHGCGAPVGRLLGYEVLGYENGMFHSYLCNGLEQDFAKQFSFQLNRHGFISTFEEAERYCTYSNQEDVETESVLWLPWAIFEVDV</sequence>
<proteinExistence type="predicted"/>
<dbReference type="EMBL" id="ATCL01000017">
    <property type="protein sequence ID" value="ERG67116.1"/>
    <property type="molecule type" value="Genomic_DNA"/>
</dbReference>
<dbReference type="OrthoDB" id="2943406at2"/>
<protein>
    <submittedName>
        <fullName evidence="1">Uncharacterized protein</fullName>
    </submittedName>
</protein>
<dbReference type="PATRIC" id="fig|1345023.5.peg.1485"/>
<dbReference type="RefSeq" id="WP_021066642.1">
    <property type="nucleotide sequence ID" value="NZ_ATCL01000017.1"/>
</dbReference>
<accession>U1MZ62</accession>
<dbReference type="Proteomes" id="UP000016464">
    <property type="component" value="Unassembled WGS sequence"/>
</dbReference>
<evidence type="ECO:0000313" key="2">
    <source>
        <dbReference type="Proteomes" id="UP000016464"/>
    </source>
</evidence>
<name>U1MZ62_9BACL</name>
<keyword evidence="2" id="KW-1185">Reference proteome</keyword>